<reference evidence="1" key="2">
    <citation type="journal article" date="2008" name="Genome Biol.">
        <title>Improved genome assembly and evidence-based global gene model set for the chordate Ciona intestinalis: new insight into intron and operon populations.</title>
        <authorList>
            <person name="Satou Y."/>
            <person name="Mineta K."/>
            <person name="Ogasawara M."/>
            <person name="Sasakura Y."/>
            <person name="Shoguchi E."/>
            <person name="Ueno K."/>
            <person name="Yamada L."/>
            <person name="Matsumoto J."/>
            <person name="Wasserscheid J."/>
            <person name="Dewar K."/>
            <person name="Wiley G.B."/>
            <person name="Macmil S.L."/>
            <person name="Roe B.A."/>
            <person name="Zeller R.W."/>
            <person name="Hastings K.E."/>
            <person name="Lemaire P."/>
            <person name="Lindquist E."/>
            <person name="Endo T."/>
            <person name="Hotta K."/>
            <person name="Inaba K."/>
        </authorList>
    </citation>
    <scope>NUCLEOTIDE SEQUENCE [LARGE SCALE GENOMIC DNA]</scope>
    <source>
        <strain evidence="1">wild type</strain>
    </source>
</reference>
<reference evidence="2" key="1">
    <citation type="journal article" date="2002" name="Science">
        <title>The draft genome of Ciona intestinalis: insights into chordate and vertebrate origins.</title>
        <authorList>
            <person name="Dehal P."/>
            <person name="Satou Y."/>
            <person name="Campbell R.K."/>
            <person name="Chapman J."/>
            <person name="Degnan B."/>
            <person name="De Tomaso A."/>
            <person name="Davidson B."/>
            <person name="Di Gregorio A."/>
            <person name="Gelpke M."/>
            <person name="Goodstein D.M."/>
            <person name="Harafuji N."/>
            <person name="Hastings K.E."/>
            <person name="Ho I."/>
            <person name="Hotta K."/>
            <person name="Huang W."/>
            <person name="Kawashima T."/>
            <person name="Lemaire P."/>
            <person name="Martinez D."/>
            <person name="Meinertzhagen I.A."/>
            <person name="Necula S."/>
            <person name="Nonaka M."/>
            <person name="Putnam N."/>
            <person name="Rash S."/>
            <person name="Saiga H."/>
            <person name="Satake M."/>
            <person name="Terry A."/>
            <person name="Yamada L."/>
            <person name="Wang H.G."/>
            <person name="Awazu S."/>
            <person name="Azumi K."/>
            <person name="Boore J."/>
            <person name="Branno M."/>
            <person name="Chin-Bow S."/>
            <person name="DeSantis R."/>
            <person name="Doyle S."/>
            <person name="Francino P."/>
            <person name="Keys D.N."/>
            <person name="Haga S."/>
            <person name="Hayashi H."/>
            <person name="Hino K."/>
            <person name="Imai K.S."/>
            <person name="Inaba K."/>
            <person name="Kano S."/>
            <person name="Kobayashi K."/>
            <person name="Kobayashi M."/>
            <person name="Lee B.I."/>
            <person name="Makabe K.W."/>
            <person name="Manohar C."/>
            <person name="Matassi G."/>
            <person name="Medina M."/>
            <person name="Mochizuki Y."/>
            <person name="Mount S."/>
            <person name="Morishita T."/>
            <person name="Miura S."/>
            <person name="Nakayama A."/>
            <person name="Nishizaka S."/>
            <person name="Nomoto H."/>
            <person name="Ohta F."/>
            <person name="Oishi K."/>
            <person name="Rigoutsos I."/>
            <person name="Sano M."/>
            <person name="Sasaki A."/>
            <person name="Sasakura Y."/>
            <person name="Shoguchi E."/>
            <person name="Shin-i T."/>
            <person name="Spagnuolo A."/>
            <person name="Stainier D."/>
            <person name="Suzuki M.M."/>
            <person name="Tassy O."/>
            <person name="Takatori N."/>
            <person name="Tokuoka M."/>
            <person name="Yagi K."/>
            <person name="Yoshizaki F."/>
            <person name="Wada S."/>
            <person name="Zhang C."/>
            <person name="Hyatt P.D."/>
            <person name="Larimer F."/>
            <person name="Detter C."/>
            <person name="Doggett N."/>
            <person name="Glavina T."/>
            <person name="Hawkins T."/>
            <person name="Richardson P."/>
            <person name="Lucas S."/>
            <person name="Kohara Y."/>
            <person name="Levine M."/>
            <person name="Satoh N."/>
            <person name="Rokhsar D.S."/>
        </authorList>
    </citation>
    <scope>NUCLEOTIDE SEQUENCE [LARGE SCALE GENOMIC DNA]</scope>
</reference>
<keyword evidence="2" id="KW-1185">Reference proteome</keyword>
<reference evidence="1" key="4">
    <citation type="submission" date="2025-09" db="UniProtKB">
        <authorList>
            <consortium name="Ensembl"/>
        </authorList>
    </citation>
    <scope>IDENTIFICATION</scope>
</reference>
<organism evidence="1 2">
    <name type="scientific">Ciona intestinalis</name>
    <name type="common">Transparent sea squirt</name>
    <name type="synonym">Ascidia intestinalis</name>
    <dbReference type="NCBI Taxonomy" id="7719"/>
    <lineage>
        <taxon>Eukaryota</taxon>
        <taxon>Metazoa</taxon>
        <taxon>Chordata</taxon>
        <taxon>Tunicata</taxon>
        <taxon>Ascidiacea</taxon>
        <taxon>Phlebobranchia</taxon>
        <taxon>Cionidae</taxon>
        <taxon>Ciona</taxon>
    </lineage>
</organism>
<dbReference type="HOGENOM" id="CLU_3049608_0_0_1"/>
<evidence type="ECO:0000313" key="1">
    <source>
        <dbReference type="Ensembl" id="ENSCINP00000030485.1"/>
    </source>
</evidence>
<reference evidence="1" key="3">
    <citation type="submission" date="2025-08" db="UniProtKB">
        <authorList>
            <consortium name="Ensembl"/>
        </authorList>
    </citation>
    <scope>IDENTIFICATION</scope>
</reference>
<dbReference type="Ensembl" id="ENSCINT00000030353.1">
    <property type="protein sequence ID" value="ENSCINP00000030485.1"/>
    <property type="gene ID" value="ENSCING00000023745.1"/>
</dbReference>
<sequence length="54" mass="6159">MSARFGSIFTPFTVQLHLTIPWLTPETSQTLQIQSYQCCLKMSRKVTPIISTVE</sequence>
<accession>H2XLF3</accession>
<dbReference type="Proteomes" id="UP000008144">
    <property type="component" value="Chromosome 1"/>
</dbReference>
<dbReference type="AlphaFoldDB" id="H2XLF3"/>
<dbReference type="InParanoid" id="H2XLF3"/>
<protein>
    <submittedName>
        <fullName evidence="1">Uncharacterized protein</fullName>
    </submittedName>
</protein>
<evidence type="ECO:0000313" key="2">
    <source>
        <dbReference type="Proteomes" id="UP000008144"/>
    </source>
</evidence>
<dbReference type="EMBL" id="EAAA01000106">
    <property type="status" value="NOT_ANNOTATED_CDS"/>
    <property type="molecule type" value="Genomic_DNA"/>
</dbReference>
<proteinExistence type="predicted"/>
<name>H2XLF3_CIOIN</name>